<evidence type="ECO:0000313" key="3">
    <source>
        <dbReference type="EMBL" id="RKI92882.1"/>
    </source>
</evidence>
<keyword evidence="1" id="KW-0472">Membrane</keyword>
<accession>A0A3A9ANB0</accession>
<name>A0A3A9ANB0_9FIRM</name>
<dbReference type="AlphaFoldDB" id="A0A3A9ANB0"/>
<comment type="caution">
    <text evidence="3">The sequence shown here is derived from an EMBL/GenBank/DDBJ whole genome shotgun (WGS) entry which is preliminary data.</text>
</comment>
<dbReference type="Proteomes" id="UP000280696">
    <property type="component" value="Unassembled WGS sequence"/>
</dbReference>
<proteinExistence type="predicted"/>
<dbReference type="RefSeq" id="WP_120467805.1">
    <property type="nucleotide sequence ID" value="NZ_RAYQ01000004.1"/>
</dbReference>
<keyword evidence="4" id="KW-1185">Reference proteome</keyword>
<keyword evidence="1" id="KW-1133">Transmembrane helix</keyword>
<dbReference type="Pfam" id="PF12704">
    <property type="entry name" value="MacB_PCD"/>
    <property type="match status" value="1"/>
</dbReference>
<protein>
    <recommendedName>
        <fullName evidence="2">MacB-like periplasmic core domain-containing protein</fullName>
    </recommendedName>
</protein>
<feature type="transmembrane region" description="Helical" evidence="1">
    <location>
        <begin position="12"/>
        <end position="36"/>
    </location>
</feature>
<feature type="transmembrane region" description="Helical" evidence="1">
    <location>
        <begin position="306"/>
        <end position="329"/>
    </location>
</feature>
<dbReference type="EMBL" id="RAYQ01000004">
    <property type="protein sequence ID" value="RKI92882.1"/>
    <property type="molecule type" value="Genomic_DNA"/>
</dbReference>
<evidence type="ECO:0000256" key="1">
    <source>
        <dbReference type="SAM" id="Phobius"/>
    </source>
</evidence>
<feature type="domain" description="MacB-like periplasmic core" evidence="2">
    <location>
        <begin position="116"/>
        <end position="201"/>
    </location>
</feature>
<reference evidence="3 4" key="1">
    <citation type="submission" date="2018-09" db="EMBL/GenBank/DDBJ databases">
        <title>Murine metabolic-syndrome-specific gut microbial biobank.</title>
        <authorList>
            <person name="Liu C."/>
        </authorList>
    </citation>
    <scope>NUCLEOTIDE SEQUENCE [LARGE SCALE GENOMIC DNA]</scope>
    <source>
        <strain evidence="3 4">0.1xD8-82</strain>
    </source>
</reference>
<evidence type="ECO:0000259" key="2">
    <source>
        <dbReference type="Pfam" id="PF12704"/>
    </source>
</evidence>
<evidence type="ECO:0000313" key="4">
    <source>
        <dbReference type="Proteomes" id="UP000280696"/>
    </source>
</evidence>
<dbReference type="OrthoDB" id="1840461at2"/>
<gene>
    <name evidence="3" type="ORF">D7V94_06130</name>
</gene>
<sequence length="366" mass="41147">MACRIKEWLRSLSLKEIICSLIVFLSLALFLILTFWSEHKIAGLIDQQAAVRWDEDGGSAQVSCFFAERTEVEEYTILSYEKVLEQSLKEVLSAEEVSGEGGKRLFIDAYSSLGTITAVSEKGKLEANAVGIGGDFFLFHPLQLVSGGYFSGNDLMKDSIILDEDAAWQLFGSNDIAGKSVMIGDVPHFVAGVVKRQEGRFAKRAGLDKTVLYVSNESLAAYGECEGISVYEIAAPNPVKHFVYNNVKEKLGIKEEDMVVVENSSRYSVEALIPVLLDFGTRSMQNSAVKFPYWENIGRGWEDVKAVVLLLQILFLLIPGGIITVFLIIRWRNRTWTYKDILNTFIDTKEKMIRRAKGEKNKWEHF</sequence>
<keyword evidence="1" id="KW-0812">Transmembrane</keyword>
<dbReference type="InterPro" id="IPR025857">
    <property type="entry name" value="MacB_PCD"/>
</dbReference>
<organism evidence="3 4">
    <name type="scientific">Parablautia intestinalis</name>
    <dbReference type="NCBI Taxonomy" id="2320100"/>
    <lineage>
        <taxon>Bacteria</taxon>
        <taxon>Bacillati</taxon>
        <taxon>Bacillota</taxon>
        <taxon>Clostridia</taxon>
        <taxon>Lachnospirales</taxon>
        <taxon>Lachnospiraceae</taxon>
        <taxon>Parablautia</taxon>
    </lineage>
</organism>